<keyword evidence="2" id="KW-1185">Reference proteome</keyword>
<gene>
    <name evidence="1" type="ORF">DXZ20_09780</name>
</gene>
<sequence>MGSSELLNKGIQMKDLTNEQILYLLYARAYQDEDGTITKGTVKARLPKAIQAKANSIYEALENLGLIVYARRYRFSVTGAGHKSLVEGLGKTDYRFTSSKGYKVTNELLVCIQKACESEEAENIITDAEFETIFRKQYLEERKSQAENGVEVVKKGELFKRISAHYILSINVFAEYFEKLKKSGKISVFKGRDDEIIEWVE</sequence>
<proteinExistence type="predicted"/>
<dbReference type="EMBL" id="QXHD01000004">
    <property type="protein sequence ID" value="NEZ55955.1"/>
    <property type="molecule type" value="Genomic_DNA"/>
</dbReference>
<accession>A0A6M0RID5</accession>
<dbReference type="AlphaFoldDB" id="A0A6M0RID5"/>
<dbReference type="Proteomes" id="UP000481033">
    <property type="component" value="Unassembled WGS sequence"/>
</dbReference>
<evidence type="ECO:0000313" key="2">
    <source>
        <dbReference type="Proteomes" id="UP000481033"/>
    </source>
</evidence>
<comment type="caution">
    <text evidence="1">The sequence shown here is derived from an EMBL/GenBank/DDBJ whole genome shotgun (WGS) entry which is preliminary data.</text>
</comment>
<reference evidence="1 2" key="1">
    <citation type="journal article" date="2020" name="Microb. Ecol.">
        <title>Ecogenomics of the Marine Benthic Filamentous Cyanobacterium Adonisia.</title>
        <authorList>
            <person name="Walter J.M."/>
            <person name="Coutinho F.H."/>
            <person name="Leomil L."/>
            <person name="Hargreaves P.I."/>
            <person name="Campeao M.E."/>
            <person name="Vieira V.V."/>
            <person name="Silva B.S."/>
            <person name="Fistarol G.O."/>
            <person name="Salomon P.S."/>
            <person name="Sawabe T."/>
            <person name="Mino S."/>
            <person name="Hosokawa M."/>
            <person name="Miyashita H."/>
            <person name="Maruyama F."/>
            <person name="van Verk M.C."/>
            <person name="Dutilh B.E."/>
            <person name="Thompson C.C."/>
            <person name="Thompson F.L."/>
        </authorList>
    </citation>
    <scope>NUCLEOTIDE SEQUENCE [LARGE SCALE GENOMIC DNA]</scope>
    <source>
        <strain evidence="1 2">CCMR0081</strain>
    </source>
</reference>
<name>A0A6M0RID5_9CYAN</name>
<evidence type="ECO:0000313" key="1">
    <source>
        <dbReference type="EMBL" id="NEZ55955.1"/>
    </source>
</evidence>
<organism evidence="1 2">
    <name type="scientific">Adonisia turfae CCMR0081</name>
    <dbReference type="NCBI Taxonomy" id="2292702"/>
    <lineage>
        <taxon>Bacteria</taxon>
        <taxon>Bacillati</taxon>
        <taxon>Cyanobacteriota</taxon>
        <taxon>Adonisia</taxon>
        <taxon>Adonisia turfae</taxon>
    </lineage>
</organism>
<protein>
    <submittedName>
        <fullName evidence="1">Uncharacterized protein</fullName>
    </submittedName>
</protein>